<dbReference type="SMART" id="SM00823">
    <property type="entry name" value="PKS_PP"/>
    <property type="match status" value="1"/>
</dbReference>
<sequence length="79" mass="8714">MSTIEERVKKIVIEQLGVADDQVTPDASFVDDLGADSLDTVELVMALEEEFDAEIPDDEAEKITTVKQAIEFIQANSSR</sequence>
<dbReference type="GO" id="GO:0031177">
    <property type="term" value="F:phosphopantetheine binding"/>
    <property type="evidence" value="ECO:0007669"/>
    <property type="project" value="InterPro"/>
</dbReference>
<evidence type="ECO:0000259" key="8">
    <source>
        <dbReference type="PROSITE" id="PS50075"/>
    </source>
</evidence>
<keyword evidence="4" id="KW-0597">Phosphoprotein</keyword>
<dbReference type="PANTHER" id="PTHR20863:SF76">
    <property type="entry name" value="CARRIER DOMAIN-CONTAINING PROTEIN"/>
    <property type="match status" value="1"/>
</dbReference>
<dbReference type="InterPro" id="IPR003231">
    <property type="entry name" value="ACP"/>
</dbReference>
<evidence type="ECO:0000256" key="1">
    <source>
        <dbReference type="ARBA" id="ARBA00003180"/>
    </source>
</evidence>
<dbReference type="GO" id="GO:0009245">
    <property type="term" value="P:lipid A biosynthetic process"/>
    <property type="evidence" value="ECO:0007669"/>
    <property type="project" value="TreeGrafter"/>
</dbReference>
<gene>
    <name evidence="9" type="ORF">METZ01_LOCUS242616</name>
</gene>
<dbReference type="NCBIfam" id="NF002150">
    <property type="entry name" value="PRK00982.1-4"/>
    <property type="match status" value="1"/>
</dbReference>
<keyword evidence="7" id="KW-0275">Fatty acid biosynthesis</keyword>
<dbReference type="NCBIfam" id="NF002148">
    <property type="entry name" value="PRK00982.1-2"/>
    <property type="match status" value="1"/>
</dbReference>
<evidence type="ECO:0000256" key="7">
    <source>
        <dbReference type="ARBA" id="ARBA00023160"/>
    </source>
</evidence>
<dbReference type="GO" id="GO:0000036">
    <property type="term" value="F:acyl carrier activity"/>
    <property type="evidence" value="ECO:0007669"/>
    <property type="project" value="TreeGrafter"/>
</dbReference>
<comment type="function">
    <text evidence="1">Carrier of the growing fatty acid chain in fatty acid biosynthesis.</text>
</comment>
<dbReference type="AlphaFoldDB" id="A0A382HRN0"/>
<protein>
    <recommendedName>
        <fullName evidence="8">Carrier domain-containing protein</fullName>
    </recommendedName>
</protein>
<dbReference type="NCBIfam" id="NF002149">
    <property type="entry name" value="PRK00982.1-3"/>
    <property type="match status" value="1"/>
</dbReference>
<dbReference type="Pfam" id="PF00550">
    <property type="entry name" value="PP-binding"/>
    <property type="match status" value="1"/>
</dbReference>
<dbReference type="InterPro" id="IPR020806">
    <property type="entry name" value="PKS_PP-bd"/>
</dbReference>
<dbReference type="EMBL" id="UINC01062802">
    <property type="protein sequence ID" value="SVB89762.1"/>
    <property type="molecule type" value="Genomic_DNA"/>
</dbReference>
<reference evidence="9" key="1">
    <citation type="submission" date="2018-05" db="EMBL/GenBank/DDBJ databases">
        <authorList>
            <person name="Lanie J.A."/>
            <person name="Ng W.-L."/>
            <person name="Kazmierczak K.M."/>
            <person name="Andrzejewski T.M."/>
            <person name="Davidsen T.M."/>
            <person name="Wayne K.J."/>
            <person name="Tettelin H."/>
            <person name="Glass J.I."/>
            <person name="Rusch D."/>
            <person name="Podicherti R."/>
            <person name="Tsui H.-C.T."/>
            <person name="Winkler M.E."/>
        </authorList>
    </citation>
    <scope>NUCLEOTIDE SEQUENCE</scope>
</reference>
<evidence type="ECO:0000256" key="3">
    <source>
        <dbReference type="ARBA" id="ARBA00022516"/>
    </source>
</evidence>
<evidence type="ECO:0000256" key="2">
    <source>
        <dbReference type="ARBA" id="ARBA00022450"/>
    </source>
</evidence>
<dbReference type="PROSITE" id="PS50075">
    <property type="entry name" value="CARRIER"/>
    <property type="match status" value="1"/>
</dbReference>
<dbReference type="InterPro" id="IPR009081">
    <property type="entry name" value="PP-bd_ACP"/>
</dbReference>
<dbReference type="PANTHER" id="PTHR20863">
    <property type="entry name" value="ACYL CARRIER PROTEIN"/>
    <property type="match status" value="1"/>
</dbReference>
<keyword evidence="3" id="KW-0444">Lipid biosynthesis</keyword>
<dbReference type="GO" id="GO:0005829">
    <property type="term" value="C:cytosol"/>
    <property type="evidence" value="ECO:0007669"/>
    <property type="project" value="TreeGrafter"/>
</dbReference>
<accession>A0A382HRN0</accession>
<evidence type="ECO:0000256" key="5">
    <source>
        <dbReference type="ARBA" id="ARBA00022832"/>
    </source>
</evidence>
<dbReference type="NCBIfam" id="NF002151">
    <property type="entry name" value="PRK00982.1-5"/>
    <property type="match status" value="1"/>
</dbReference>
<dbReference type="NCBIfam" id="TIGR00517">
    <property type="entry name" value="acyl_carrier"/>
    <property type="match status" value="1"/>
</dbReference>
<keyword evidence="6" id="KW-0443">Lipid metabolism</keyword>
<evidence type="ECO:0000313" key="9">
    <source>
        <dbReference type="EMBL" id="SVB89762.1"/>
    </source>
</evidence>
<dbReference type="GO" id="GO:0016020">
    <property type="term" value="C:membrane"/>
    <property type="evidence" value="ECO:0007669"/>
    <property type="project" value="GOC"/>
</dbReference>
<dbReference type="Gene3D" id="1.10.1200.10">
    <property type="entry name" value="ACP-like"/>
    <property type="match status" value="1"/>
</dbReference>
<dbReference type="InterPro" id="IPR036736">
    <property type="entry name" value="ACP-like_sf"/>
</dbReference>
<organism evidence="9">
    <name type="scientific">marine metagenome</name>
    <dbReference type="NCBI Taxonomy" id="408172"/>
    <lineage>
        <taxon>unclassified sequences</taxon>
        <taxon>metagenomes</taxon>
        <taxon>ecological metagenomes</taxon>
    </lineage>
</organism>
<dbReference type="SUPFAM" id="SSF47336">
    <property type="entry name" value="ACP-like"/>
    <property type="match status" value="1"/>
</dbReference>
<evidence type="ECO:0000256" key="4">
    <source>
        <dbReference type="ARBA" id="ARBA00022553"/>
    </source>
</evidence>
<evidence type="ECO:0000256" key="6">
    <source>
        <dbReference type="ARBA" id="ARBA00023098"/>
    </source>
</evidence>
<keyword evidence="2" id="KW-0596">Phosphopantetheine</keyword>
<dbReference type="InterPro" id="IPR006162">
    <property type="entry name" value="Ppantetheine_attach_site"/>
</dbReference>
<dbReference type="HAMAP" id="MF_01217">
    <property type="entry name" value="Acyl_carrier"/>
    <property type="match status" value="1"/>
</dbReference>
<keyword evidence="5" id="KW-0276">Fatty acid metabolism</keyword>
<proteinExistence type="inferred from homology"/>
<dbReference type="PROSITE" id="PS00012">
    <property type="entry name" value="PHOSPHOPANTETHEINE"/>
    <property type="match status" value="1"/>
</dbReference>
<feature type="domain" description="Carrier" evidence="8">
    <location>
        <begin position="2"/>
        <end position="77"/>
    </location>
</feature>
<name>A0A382HRN0_9ZZZZ</name>
<dbReference type="GO" id="GO:0000035">
    <property type="term" value="F:acyl binding"/>
    <property type="evidence" value="ECO:0007669"/>
    <property type="project" value="TreeGrafter"/>
</dbReference>
<dbReference type="FunFam" id="1.10.1200.10:FF:000001">
    <property type="entry name" value="Acyl carrier protein"/>
    <property type="match status" value="1"/>
</dbReference>